<dbReference type="InterPro" id="IPR000649">
    <property type="entry name" value="IF-2B-related"/>
</dbReference>
<proteinExistence type="inferred from homology"/>
<dbReference type="GO" id="GO:0019509">
    <property type="term" value="P:L-methionine salvage from methylthioadenosine"/>
    <property type="evidence" value="ECO:0000318"/>
    <property type="project" value="GO_Central"/>
</dbReference>
<dbReference type="Proteomes" id="UP000813463">
    <property type="component" value="Chromosome 2"/>
</dbReference>
<comment type="subcellular location">
    <subcellularLocation>
        <location evidence="6">Cytoplasm</location>
    </subcellularLocation>
    <subcellularLocation>
        <location evidence="6">Nucleus</location>
    </subcellularLocation>
</comment>
<evidence type="ECO:0000256" key="3">
    <source>
        <dbReference type="ARBA" id="ARBA00023167"/>
    </source>
</evidence>
<evidence type="ECO:0000313" key="8">
    <source>
        <dbReference type="RefSeq" id="XP_021853540.1"/>
    </source>
</evidence>
<dbReference type="OrthoDB" id="2461at2759"/>
<dbReference type="EC" id="5.3.1.23" evidence="6"/>
<dbReference type="NCBIfam" id="NF004326">
    <property type="entry name" value="PRK05720.1"/>
    <property type="match status" value="1"/>
</dbReference>
<keyword evidence="2 6" id="KW-0028">Amino-acid biosynthesis</keyword>
<dbReference type="Gene3D" id="3.40.50.10470">
    <property type="entry name" value="Translation initiation factor eif-2b, domain 2"/>
    <property type="match status" value="1"/>
</dbReference>
<protein>
    <recommendedName>
        <fullName evidence="6">Methylthioribose-1-phosphate isomerase</fullName>
        <shortName evidence="6">M1Pi</shortName>
        <shortName evidence="6">MTR-1-P isomerase</shortName>
        <ecNumber evidence="6">5.3.1.23</ecNumber>
    </recommendedName>
    <alternativeName>
        <fullName evidence="6">S-methyl-5-thioribose-1-phosphate isomerase</fullName>
    </alternativeName>
    <alternativeName>
        <fullName evidence="6">Translation initiation factor eIF-2B subunit alpha/beta/delta-like protein</fullName>
    </alternativeName>
</protein>
<keyword evidence="1 6" id="KW-0963">Cytoplasm</keyword>
<dbReference type="PANTHER" id="PTHR43475">
    <property type="entry name" value="METHYLTHIORIBOSE-1-PHOSPHATE ISOMERASE"/>
    <property type="match status" value="1"/>
</dbReference>
<dbReference type="GeneID" id="110793020"/>
<evidence type="ECO:0000313" key="7">
    <source>
        <dbReference type="Proteomes" id="UP000813463"/>
    </source>
</evidence>
<sequence>MASESNHNNFHALQAICYKRGSLRLLDQRKLPLETVYLDIQNSSVGWSAIKDMVVRGAPAIAIAAALSLAVEAVNLEAFEGTADDAASFLAQKLEYLVSSRPTAVNLSDAATKLKEIIVKAASTCSEGNAVFQAYIEAAEVMLEDDVASNKAIGSYGAKCFESQLKDAKKISILTHCNTGSLATAGYGTALGVIRAVHAQGILERAYCTETRPFNQGSRLTAFELVHDNIPATLIADSAAAALMKAGRVQGVIVGADRVAANGDTANKIGTYSLAVCAKHHGIPFYVAAPLTSVDLSLPSGEHIVIEERSAKELLNSRGGLGEQVAASGISVWNPAFDVTPADLISGIITEKGVISKNRDETFDIKGFVQKAVAV</sequence>
<dbReference type="InterPro" id="IPR011559">
    <property type="entry name" value="Initiation_fac_2B_a/b/d"/>
</dbReference>
<dbReference type="InterPro" id="IPR037171">
    <property type="entry name" value="NagB/RpiA_transferase-like"/>
</dbReference>
<name>A0A9R0K045_SPIOL</name>
<evidence type="ECO:0000256" key="6">
    <source>
        <dbReference type="HAMAP-Rule" id="MF_03119"/>
    </source>
</evidence>
<keyword evidence="3 6" id="KW-0486">Methionine biosynthesis</keyword>
<comment type="catalytic activity">
    <reaction evidence="6">
        <text>5-(methylsulfanyl)-alpha-D-ribose 1-phosphate = 5-(methylsulfanyl)-D-ribulose 1-phosphate</text>
        <dbReference type="Rhea" id="RHEA:19989"/>
        <dbReference type="ChEBI" id="CHEBI:58533"/>
        <dbReference type="ChEBI" id="CHEBI:58548"/>
        <dbReference type="EC" id="5.3.1.23"/>
    </reaction>
</comment>
<dbReference type="PANTHER" id="PTHR43475:SF1">
    <property type="entry name" value="METHYLTHIORIBOSE-1-PHOSPHATE ISOMERASE"/>
    <property type="match status" value="1"/>
</dbReference>
<dbReference type="NCBIfam" id="TIGR00512">
    <property type="entry name" value="salvage_mtnA"/>
    <property type="match status" value="1"/>
</dbReference>
<gene>
    <name evidence="8" type="primary">LOC110793020</name>
</gene>
<dbReference type="RefSeq" id="XP_021853540.1">
    <property type="nucleotide sequence ID" value="XM_021997848.2"/>
</dbReference>
<comment type="similarity">
    <text evidence="6">Belongs to the eIF-2B alpha/beta/delta subunits family. MtnA subfamily.</text>
</comment>
<dbReference type="NCBIfam" id="TIGR00524">
    <property type="entry name" value="eIF-2B_rel"/>
    <property type="match status" value="1"/>
</dbReference>
<dbReference type="GO" id="GO:0005737">
    <property type="term" value="C:cytoplasm"/>
    <property type="evidence" value="ECO:0007669"/>
    <property type="project" value="UniProtKB-SubCell"/>
</dbReference>
<comment type="function">
    <text evidence="6">Catalyzes the interconversion of methylthioribose-1-phosphate (MTR-1-P) into methylthioribulose-1-phosphate (MTRu-1-P).</text>
</comment>
<dbReference type="FunFam" id="3.40.50.10470:FF:000003">
    <property type="entry name" value="Methylthioribose-1-phosphate isomerase"/>
    <property type="match status" value="1"/>
</dbReference>
<dbReference type="InterPro" id="IPR027363">
    <property type="entry name" value="M1Pi_N"/>
</dbReference>
<dbReference type="InterPro" id="IPR005251">
    <property type="entry name" value="IF-M1Pi"/>
</dbReference>
<keyword evidence="7" id="KW-1185">Reference proteome</keyword>
<dbReference type="Gene3D" id="1.20.120.420">
    <property type="entry name" value="translation initiation factor eif-2b, domain 1"/>
    <property type="match status" value="1"/>
</dbReference>
<keyword evidence="5 6" id="KW-0539">Nucleus</keyword>
<dbReference type="HAMAP" id="MF_01678">
    <property type="entry name" value="Salvage_MtnA"/>
    <property type="match status" value="1"/>
</dbReference>
<evidence type="ECO:0000256" key="2">
    <source>
        <dbReference type="ARBA" id="ARBA00022605"/>
    </source>
</evidence>
<feature type="site" description="Transition state stabilizer" evidence="6">
    <location>
        <position position="177"/>
    </location>
</feature>
<evidence type="ECO:0000256" key="1">
    <source>
        <dbReference type="ARBA" id="ARBA00022490"/>
    </source>
</evidence>
<comment type="pathway">
    <text evidence="6">Amino-acid biosynthesis; L-methionine biosynthesis via salvage pathway; L-methionine from S-methyl-5-thio-alpha-D-ribose 1-phosphate: step 1/6.</text>
</comment>
<dbReference type="InterPro" id="IPR042529">
    <property type="entry name" value="IF_2B-like_C"/>
</dbReference>
<dbReference type="SUPFAM" id="SSF100950">
    <property type="entry name" value="NagB/RpiA/CoA transferase-like"/>
    <property type="match status" value="1"/>
</dbReference>
<dbReference type="GO" id="GO:0005634">
    <property type="term" value="C:nucleus"/>
    <property type="evidence" value="ECO:0007669"/>
    <property type="project" value="UniProtKB-SubCell"/>
</dbReference>
<reference evidence="8" key="2">
    <citation type="submission" date="2025-08" db="UniProtKB">
        <authorList>
            <consortium name="RefSeq"/>
        </authorList>
    </citation>
    <scope>IDENTIFICATION</scope>
    <source>
        <tissue evidence="8">Leaf</tissue>
    </source>
</reference>
<dbReference type="GO" id="GO:0046523">
    <property type="term" value="F:S-methyl-5-thioribose-1-phosphate isomerase activity"/>
    <property type="evidence" value="ECO:0000318"/>
    <property type="project" value="GO_Central"/>
</dbReference>
<dbReference type="AlphaFoldDB" id="A0A9R0K045"/>
<dbReference type="FunFam" id="1.20.120.420:FF:000002">
    <property type="entry name" value="Methylthioribose-1-phosphate isomerase"/>
    <property type="match status" value="1"/>
</dbReference>
<evidence type="ECO:0000256" key="5">
    <source>
        <dbReference type="ARBA" id="ARBA00023242"/>
    </source>
</evidence>
<organism evidence="7 8">
    <name type="scientific">Spinacia oleracea</name>
    <name type="common">Spinach</name>
    <dbReference type="NCBI Taxonomy" id="3562"/>
    <lineage>
        <taxon>Eukaryota</taxon>
        <taxon>Viridiplantae</taxon>
        <taxon>Streptophyta</taxon>
        <taxon>Embryophyta</taxon>
        <taxon>Tracheophyta</taxon>
        <taxon>Spermatophyta</taxon>
        <taxon>Magnoliopsida</taxon>
        <taxon>eudicotyledons</taxon>
        <taxon>Gunneridae</taxon>
        <taxon>Pentapetalae</taxon>
        <taxon>Caryophyllales</taxon>
        <taxon>Chenopodiaceae</taxon>
        <taxon>Chenopodioideae</taxon>
        <taxon>Anserineae</taxon>
        <taxon>Spinacia</taxon>
    </lineage>
</organism>
<feature type="active site" description="Proton donor" evidence="6">
    <location>
        <position position="257"/>
    </location>
</feature>
<evidence type="ECO:0000256" key="4">
    <source>
        <dbReference type="ARBA" id="ARBA00023235"/>
    </source>
</evidence>
<dbReference type="KEGG" id="soe:110793020"/>
<reference evidence="7" key="1">
    <citation type="journal article" date="2021" name="Nat. Commun.">
        <title>Genomic analyses provide insights into spinach domestication and the genetic basis of agronomic traits.</title>
        <authorList>
            <person name="Cai X."/>
            <person name="Sun X."/>
            <person name="Xu C."/>
            <person name="Sun H."/>
            <person name="Wang X."/>
            <person name="Ge C."/>
            <person name="Zhang Z."/>
            <person name="Wang Q."/>
            <person name="Fei Z."/>
            <person name="Jiao C."/>
            <person name="Wang Q."/>
        </authorList>
    </citation>
    <scope>NUCLEOTIDE SEQUENCE [LARGE SCALE GENOMIC DNA]</scope>
    <source>
        <strain evidence="7">cv. Varoflay</strain>
    </source>
</reference>
<keyword evidence="4 6" id="KW-0413">Isomerase</keyword>
<accession>A0A9R0K045</accession>
<dbReference type="Pfam" id="PF01008">
    <property type="entry name" value="IF-2B"/>
    <property type="match status" value="1"/>
</dbReference>